<dbReference type="RefSeq" id="WP_130063877.1">
    <property type="nucleotide sequence ID" value="NZ_JAHOOP010000028.1"/>
</dbReference>
<proteinExistence type="predicted"/>
<comment type="caution">
    <text evidence="1">The sequence shown here is derived from an EMBL/GenBank/DDBJ whole genome shotgun (WGS) entry which is preliminary data.</text>
</comment>
<organism evidence="1 2">
    <name type="scientific">Alistipes finegoldii</name>
    <dbReference type="NCBI Taxonomy" id="214856"/>
    <lineage>
        <taxon>Bacteria</taxon>
        <taxon>Pseudomonadati</taxon>
        <taxon>Bacteroidota</taxon>
        <taxon>Bacteroidia</taxon>
        <taxon>Bacteroidales</taxon>
        <taxon>Rikenellaceae</taxon>
        <taxon>Alistipes</taxon>
    </lineage>
</organism>
<evidence type="ECO:0000313" key="1">
    <source>
        <dbReference type="EMBL" id="KAA3157965.1"/>
    </source>
</evidence>
<name>A0ABQ6S0H0_9BACT</name>
<dbReference type="EMBL" id="VVND01000027">
    <property type="protein sequence ID" value="KAA3157965.1"/>
    <property type="molecule type" value="Genomic_DNA"/>
</dbReference>
<dbReference type="Proteomes" id="UP000324870">
    <property type="component" value="Unassembled WGS sequence"/>
</dbReference>
<keyword evidence="2" id="KW-1185">Reference proteome</keyword>
<accession>A0ABQ6S0H0</accession>
<protein>
    <submittedName>
        <fullName evidence="1">Uncharacterized protein</fullName>
    </submittedName>
</protein>
<evidence type="ECO:0000313" key="2">
    <source>
        <dbReference type="Proteomes" id="UP000324870"/>
    </source>
</evidence>
<gene>
    <name evidence="1" type="ORF">F2A26_13140</name>
</gene>
<reference evidence="1 2" key="1">
    <citation type="journal article" date="2019" name="Nat. Med.">
        <title>A library of human gut bacterial isolates paired with longitudinal multiomics data enables mechanistic microbiome research.</title>
        <authorList>
            <person name="Poyet M."/>
            <person name="Groussin M."/>
            <person name="Gibbons S.M."/>
            <person name="Avila-Pacheco J."/>
            <person name="Jiang X."/>
            <person name="Kearney S.M."/>
            <person name="Perrotta A.R."/>
            <person name="Berdy B."/>
            <person name="Zhao S."/>
            <person name="Lieberman T.D."/>
            <person name="Swanson P.K."/>
            <person name="Smith M."/>
            <person name="Roesemann S."/>
            <person name="Alexander J.E."/>
            <person name="Rich S.A."/>
            <person name="Livny J."/>
            <person name="Vlamakis H."/>
            <person name="Clish C."/>
            <person name="Bullock K."/>
            <person name="Deik A."/>
            <person name="Scott J."/>
            <person name="Pierce K.A."/>
            <person name="Xavier R.J."/>
            <person name="Alm E.J."/>
        </authorList>
    </citation>
    <scope>NUCLEOTIDE SEQUENCE [LARGE SCALE GENOMIC DNA]</scope>
    <source>
        <strain evidence="1 2">BIOML-A1</strain>
    </source>
</reference>
<sequence length="139" mass="15716">MSAPYIPPQKPGQFSPMQQFINISIEGNEPWGVPMLADIVSKDGLTVATTRDGLKPTIMEAQQMSRDIVESYEKHKANLEIYDSILMQLDPEAARTKELESENRELRRMIADMNERISKIPTAEELRSLVKTEAPAKTK</sequence>